<protein>
    <submittedName>
        <fullName evidence="2">Uncharacterized protein</fullName>
    </submittedName>
</protein>
<dbReference type="Proteomes" id="UP000054217">
    <property type="component" value="Unassembled WGS sequence"/>
</dbReference>
<dbReference type="AlphaFoldDB" id="A0A0C3KKR4"/>
<organism evidence="2 3">
    <name type="scientific">Pisolithus tinctorius Marx 270</name>
    <dbReference type="NCBI Taxonomy" id="870435"/>
    <lineage>
        <taxon>Eukaryota</taxon>
        <taxon>Fungi</taxon>
        <taxon>Dikarya</taxon>
        <taxon>Basidiomycota</taxon>
        <taxon>Agaricomycotina</taxon>
        <taxon>Agaricomycetes</taxon>
        <taxon>Agaricomycetidae</taxon>
        <taxon>Boletales</taxon>
        <taxon>Sclerodermatineae</taxon>
        <taxon>Pisolithaceae</taxon>
        <taxon>Pisolithus</taxon>
    </lineage>
</organism>
<sequence length="393" mass="43236">MSLHTTTTGSFALTKYSRSYGGSAGHNQLVPENEWQHFTNPVMKLLLDVKKSPSSGELLSLRLRILWCIEMQASDMQVDQREVIFEDLELLSFSSLPAFRTPNSSDQGLPLRAVYRDAVVGIRYLHPKTTPPGSQPVSLVIEHFSCQQSASRWPCQVYRRFQVTFGSILEASQFIDTIKPICPCKPNPQPTQIHRDPTMVTGASLGRTSTISNSMPPERPVPPNEPGFRPTGNYRSMAGIRMSPSRPSGRWSSGVSSATLSSEDSGFVDGPKVAYLPDNQRKDSGAVSSSNPSLPSSSQSYSSSHNGNMIPPPFVPRNLPRSAEVPMPSSAATESMEPERPGLVSSLRTYPSLYGLSQPDLEHLVSQVVREEGFVRLLDSLDALWRTKGFLAR</sequence>
<evidence type="ECO:0000256" key="1">
    <source>
        <dbReference type="SAM" id="MobiDB-lite"/>
    </source>
</evidence>
<dbReference type="InParanoid" id="A0A0C3KKR4"/>
<feature type="compositionally biased region" description="Polar residues" evidence="1">
    <location>
        <begin position="206"/>
        <end position="215"/>
    </location>
</feature>
<accession>A0A0C3KKR4</accession>
<evidence type="ECO:0000313" key="3">
    <source>
        <dbReference type="Proteomes" id="UP000054217"/>
    </source>
</evidence>
<keyword evidence="3" id="KW-1185">Reference proteome</keyword>
<feature type="compositionally biased region" description="Low complexity" evidence="1">
    <location>
        <begin position="285"/>
        <end position="304"/>
    </location>
</feature>
<gene>
    <name evidence="2" type="ORF">M404DRAFT_996138</name>
</gene>
<reference evidence="3" key="2">
    <citation type="submission" date="2015-01" db="EMBL/GenBank/DDBJ databases">
        <title>Evolutionary Origins and Diversification of the Mycorrhizal Mutualists.</title>
        <authorList>
            <consortium name="DOE Joint Genome Institute"/>
            <consortium name="Mycorrhizal Genomics Consortium"/>
            <person name="Kohler A."/>
            <person name="Kuo A."/>
            <person name="Nagy L.G."/>
            <person name="Floudas D."/>
            <person name="Copeland A."/>
            <person name="Barry K.W."/>
            <person name="Cichocki N."/>
            <person name="Veneault-Fourrey C."/>
            <person name="LaButti K."/>
            <person name="Lindquist E.A."/>
            <person name="Lipzen A."/>
            <person name="Lundell T."/>
            <person name="Morin E."/>
            <person name="Murat C."/>
            <person name="Riley R."/>
            <person name="Ohm R."/>
            <person name="Sun H."/>
            <person name="Tunlid A."/>
            <person name="Henrissat B."/>
            <person name="Grigoriev I.V."/>
            <person name="Hibbett D.S."/>
            <person name="Martin F."/>
        </authorList>
    </citation>
    <scope>NUCLEOTIDE SEQUENCE [LARGE SCALE GENOMIC DNA]</scope>
    <source>
        <strain evidence="3">Marx 270</strain>
    </source>
</reference>
<name>A0A0C3KKR4_PISTI</name>
<feature type="compositionally biased region" description="Low complexity" evidence="1">
    <location>
        <begin position="243"/>
        <end position="257"/>
    </location>
</feature>
<dbReference type="HOGENOM" id="CLU_042827_0_0_1"/>
<proteinExistence type="predicted"/>
<dbReference type="EMBL" id="KN831953">
    <property type="protein sequence ID" value="KIO10192.1"/>
    <property type="molecule type" value="Genomic_DNA"/>
</dbReference>
<feature type="region of interest" description="Disordered" evidence="1">
    <location>
        <begin position="202"/>
        <end position="343"/>
    </location>
</feature>
<dbReference type="OrthoDB" id="3364736at2759"/>
<evidence type="ECO:0000313" key="2">
    <source>
        <dbReference type="EMBL" id="KIO10192.1"/>
    </source>
</evidence>
<reference evidence="2 3" key="1">
    <citation type="submission" date="2014-04" db="EMBL/GenBank/DDBJ databases">
        <authorList>
            <consortium name="DOE Joint Genome Institute"/>
            <person name="Kuo A."/>
            <person name="Kohler A."/>
            <person name="Costa M.D."/>
            <person name="Nagy L.G."/>
            <person name="Floudas D."/>
            <person name="Copeland A."/>
            <person name="Barry K.W."/>
            <person name="Cichocki N."/>
            <person name="Veneault-Fourrey C."/>
            <person name="LaButti K."/>
            <person name="Lindquist E.A."/>
            <person name="Lipzen A."/>
            <person name="Lundell T."/>
            <person name="Morin E."/>
            <person name="Murat C."/>
            <person name="Sun H."/>
            <person name="Tunlid A."/>
            <person name="Henrissat B."/>
            <person name="Grigoriev I.V."/>
            <person name="Hibbett D.S."/>
            <person name="Martin F."/>
            <person name="Nordberg H.P."/>
            <person name="Cantor M.N."/>
            <person name="Hua S.X."/>
        </authorList>
    </citation>
    <scope>NUCLEOTIDE SEQUENCE [LARGE SCALE GENOMIC DNA]</scope>
    <source>
        <strain evidence="2 3">Marx 270</strain>
    </source>
</reference>